<dbReference type="CDD" id="cd00688">
    <property type="entry name" value="ISOPREN_C2_like"/>
    <property type="match status" value="1"/>
</dbReference>
<evidence type="ECO:0000313" key="4">
    <source>
        <dbReference type="Proteomes" id="UP001501391"/>
    </source>
</evidence>
<evidence type="ECO:0000259" key="2">
    <source>
        <dbReference type="Pfam" id="PF13243"/>
    </source>
</evidence>
<dbReference type="InterPro" id="IPR032696">
    <property type="entry name" value="SQ_cyclase_C"/>
</dbReference>
<evidence type="ECO:0000256" key="1">
    <source>
        <dbReference type="ARBA" id="ARBA00022723"/>
    </source>
</evidence>
<keyword evidence="4" id="KW-1185">Reference proteome</keyword>
<organism evidence="3 4">
    <name type="scientific">Streptomyces bangladeshensis</name>
    <dbReference type="NCBI Taxonomy" id="295352"/>
    <lineage>
        <taxon>Bacteria</taxon>
        <taxon>Bacillati</taxon>
        <taxon>Actinomycetota</taxon>
        <taxon>Actinomycetes</taxon>
        <taxon>Kitasatosporales</taxon>
        <taxon>Streptomycetaceae</taxon>
        <taxon>Streptomyces</taxon>
    </lineage>
</organism>
<dbReference type="Proteomes" id="UP001501391">
    <property type="component" value="Unassembled WGS sequence"/>
</dbReference>
<gene>
    <name evidence="3" type="ORF">GCM10009787_73670</name>
</gene>
<name>A0ABN3C6K8_9ACTN</name>
<protein>
    <recommendedName>
        <fullName evidence="2">Squalene cyclase C-terminal domain-containing protein</fullName>
    </recommendedName>
</protein>
<proteinExistence type="predicted"/>
<dbReference type="EMBL" id="BAAAOQ010000036">
    <property type="protein sequence ID" value="GAA2204864.1"/>
    <property type="molecule type" value="Genomic_DNA"/>
</dbReference>
<comment type="caution">
    <text evidence="3">The sequence shown here is derived from an EMBL/GenBank/DDBJ whole genome shotgun (WGS) entry which is preliminary data.</text>
</comment>
<dbReference type="RefSeq" id="WP_346164336.1">
    <property type="nucleotide sequence ID" value="NZ_BAAAOQ010000036.1"/>
</dbReference>
<keyword evidence="1" id="KW-0479">Metal-binding</keyword>
<feature type="domain" description="Squalene cyclase C-terminal" evidence="2">
    <location>
        <begin position="335"/>
        <end position="464"/>
    </location>
</feature>
<dbReference type="InterPro" id="IPR008930">
    <property type="entry name" value="Terpenoid_cyclase/PrenylTrfase"/>
</dbReference>
<dbReference type="Pfam" id="PF13243">
    <property type="entry name" value="SQHop_cyclase_C"/>
    <property type="match status" value="1"/>
</dbReference>
<evidence type="ECO:0000313" key="3">
    <source>
        <dbReference type="EMBL" id="GAA2204864.1"/>
    </source>
</evidence>
<dbReference type="SUPFAM" id="SSF48239">
    <property type="entry name" value="Terpenoid cyclases/Protein prenyltransferases"/>
    <property type="match status" value="1"/>
</dbReference>
<accession>A0ABN3C6K8</accession>
<dbReference type="Gene3D" id="1.50.10.20">
    <property type="match status" value="1"/>
</dbReference>
<sequence>MHPHLPARRARLARRVLERIGPNGLIPAPGSSRVLESALLLALLTKEDLAPAAADLTRRYLKHTLDTDPPDALQCAFARAALGDALTGSTTVRDALASFDHFSTPRKLLTFQTLLTEITDGAHRRDLPADAFDAHGQQAWLQLQMLALKTITAPRAATSDDWSRLALALRPGPPWQANHLARLVALLALRKHPTHQPAVREALLRISAEQQPGGGLPFVTGMDVFASAVAGIALTRTRPLDPRLAATADALAARQNPDGGFGFTVGVTQSDVDDTSYTLEFLRAAAPVRHTRTITAAEEYLLAQRNPDGGFPTFVHGAPSEIAMTAGAVNALAPNPARRPDVERAVAFLLEADHLVERSWSRNATNALFRVILALATLTPSAPAPLRAAARAARQRAIRYLTETQEPDGGWGHEPGDTSDPISTAYATVALAAAPASAAPALHRALGCLLAAQQPDGGYASRTDQAGPRPLLYDVPALADIWVLLALSACRPRSGRE</sequence>
<reference evidence="3 4" key="1">
    <citation type="journal article" date="2019" name="Int. J. Syst. Evol. Microbiol.">
        <title>The Global Catalogue of Microorganisms (GCM) 10K type strain sequencing project: providing services to taxonomists for standard genome sequencing and annotation.</title>
        <authorList>
            <consortium name="The Broad Institute Genomics Platform"/>
            <consortium name="The Broad Institute Genome Sequencing Center for Infectious Disease"/>
            <person name="Wu L."/>
            <person name="Ma J."/>
        </authorList>
    </citation>
    <scope>NUCLEOTIDE SEQUENCE [LARGE SCALE GENOMIC DNA]</scope>
    <source>
        <strain evidence="3 4">JCM 14924</strain>
    </source>
</reference>